<name>A0A285RSF7_9HYPH</name>
<proteinExistence type="predicted"/>
<protein>
    <submittedName>
        <fullName evidence="1">Uncharacterized protein</fullName>
    </submittedName>
</protein>
<dbReference type="EMBL" id="OBML01000002">
    <property type="protein sequence ID" value="SOB96831.1"/>
    <property type="molecule type" value="Genomic_DNA"/>
</dbReference>
<accession>A0A285RSF7</accession>
<keyword evidence="2" id="KW-1185">Reference proteome</keyword>
<dbReference type="Proteomes" id="UP000219331">
    <property type="component" value="Unassembled WGS sequence"/>
</dbReference>
<evidence type="ECO:0000313" key="2">
    <source>
        <dbReference type="Proteomes" id="UP000219331"/>
    </source>
</evidence>
<evidence type="ECO:0000313" key="1">
    <source>
        <dbReference type="EMBL" id="SOB96831.1"/>
    </source>
</evidence>
<dbReference type="AlphaFoldDB" id="A0A285RSF7"/>
<reference evidence="1 2" key="1">
    <citation type="submission" date="2017-08" db="EMBL/GenBank/DDBJ databases">
        <authorList>
            <person name="de Groot N.N."/>
        </authorList>
    </citation>
    <scope>NUCLEOTIDE SEQUENCE [LARGE SCALE GENOMIC DNA]</scope>
    <source>
        <strain evidence="1 2">USBA 352</strain>
    </source>
</reference>
<gene>
    <name evidence="1" type="ORF">SAMN05421512_102323</name>
</gene>
<organism evidence="1 2">
    <name type="scientific">Stappia indica</name>
    <dbReference type="NCBI Taxonomy" id="538381"/>
    <lineage>
        <taxon>Bacteria</taxon>
        <taxon>Pseudomonadati</taxon>
        <taxon>Pseudomonadota</taxon>
        <taxon>Alphaproteobacteria</taxon>
        <taxon>Hyphomicrobiales</taxon>
        <taxon>Stappiaceae</taxon>
        <taxon>Stappia</taxon>
    </lineage>
</organism>
<sequence>MKHPLVPTIVPHLTAEPFGIVPTALPKEDT</sequence>